<keyword evidence="2" id="KW-0723">Serine/threonine-protein kinase</keyword>
<evidence type="ECO:0000256" key="8">
    <source>
        <dbReference type="ARBA" id="ARBA00048679"/>
    </source>
</evidence>
<dbReference type="EC" id="2.7.11.1" evidence="1"/>
<evidence type="ECO:0000313" key="10">
    <source>
        <dbReference type="EMBL" id="KAJ2683179.1"/>
    </source>
</evidence>
<evidence type="ECO:0000256" key="6">
    <source>
        <dbReference type="ARBA" id="ARBA00022840"/>
    </source>
</evidence>
<keyword evidence="4" id="KW-0547">Nucleotide-binding</keyword>
<keyword evidence="3" id="KW-0808">Transferase</keyword>
<evidence type="ECO:0000313" key="11">
    <source>
        <dbReference type="Proteomes" id="UP001151516"/>
    </source>
</evidence>
<dbReference type="GO" id="GO:0005524">
    <property type="term" value="F:ATP binding"/>
    <property type="evidence" value="ECO:0007669"/>
    <property type="project" value="UniProtKB-KW"/>
</dbReference>
<proteinExistence type="predicted"/>
<evidence type="ECO:0000256" key="5">
    <source>
        <dbReference type="ARBA" id="ARBA00022777"/>
    </source>
</evidence>
<evidence type="ECO:0000256" key="2">
    <source>
        <dbReference type="ARBA" id="ARBA00022527"/>
    </source>
</evidence>
<keyword evidence="5" id="KW-0418">Kinase</keyword>
<keyword evidence="6" id="KW-0067">ATP-binding</keyword>
<comment type="caution">
    <text evidence="10">The sequence shown here is derived from an EMBL/GenBank/DDBJ whole genome shotgun (WGS) entry which is preliminary data.</text>
</comment>
<dbReference type="EMBL" id="JANBTX010000312">
    <property type="protein sequence ID" value="KAJ2683179.1"/>
    <property type="molecule type" value="Genomic_DNA"/>
</dbReference>
<feature type="domain" description="KA1" evidence="9">
    <location>
        <begin position="31"/>
        <end position="79"/>
    </location>
</feature>
<evidence type="ECO:0000256" key="3">
    <source>
        <dbReference type="ARBA" id="ARBA00022679"/>
    </source>
</evidence>
<comment type="catalytic activity">
    <reaction evidence="8">
        <text>L-seryl-[protein] + ATP = O-phospho-L-seryl-[protein] + ADP + H(+)</text>
        <dbReference type="Rhea" id="RHEA:17989"/>
        <dbReference type="Rhea" id="RHEA-COMP:9863"/>
        <dbReference type="Rhea" id="RHEA-COMP:11604"/>
        <dbReference type="ChEBI" id="CHEBI:15378"/>
        <dbReference type="ChEBI" id="CHEBI:29999"/>
        <dbReference type="ChEBI" id="CHEBI:30616"/>
        <dbReference type="ChEBI" id="CHEBI:83421"/>
        <dbReference type="ChEBI" id="CHEBI:456216"/>
        <dbReference type="EC" id="2.7.11.1"/>
    </reaction>
</comment>
<dbReference type="Pfam" id="PF02149">
    <property type="entry name" value="KA1"/>
    <property type="match status" value="1"/>
</dbReference>
<dbReference type="PROSITE" id="PS50032">
    <property type="entry name" value="KA1"/>
    <property type="match status" value="1"/>
</dbReference>
<organism evidence="10 11">
    <name type="scientific">Coemansia spiralis</name>
    <dbReference type="NCBI Taxonomy" id="417178"/>
    <lineage>
        <taxon>Eukaryota</taxon>
        <taxon>Fungi</taxon>
        <taxon>Fungi incertae sedis</taxon>
        <taxon>Zoopagomycota</taxon>
        <taxon>Kickxellomycotina</taxon>
        <taxon>Kickxellomycetes</taxon>
        <taxon>Kickxellales</taxon>
        <taxon>Kickxellaceae</taxon>
        <taxon>Coemansia</taxon>
    </lineage>
</organism>
<dbReference type="Proteomes" id="UP001151516">
    <property type="component" value="Unassembled WGS sequence"/>
</dbReference>
<reference evidence="10" key="1">
    <citation type="submission" date="2022-07" db="EMBL/GenBank/DDBJ databases">
        <title>Phylogenomic reconstructions and comparative analyses of Kickxellomycotina fungi.</title>
        <authorList>
            <person name="Reynolds N.K."/>
            <person name="Stajich J.E."/>
            <person name="Barry K."/>
            <person name="Grigoriev I.V."/>
            <person name="Crous P."/>
            <person name="Smith M.E."/>
        </authorList>
    </citation>
    <scope>NUCLEOTIDE SEQUENCE</scope>
    <source>
        <strain evidence="10">CBS 109367</strain>
    </source>
</reference>
<dbReference type="GO" id="GO:0004674">
    <property type="term" value="F:protein serine/threonine kinase activity"/>
    <property type="evidence" value="ECO:0007669"/>
    <property type="project" value="UniProtKB-KW"/>
</dbReference>
<name>A0A9W8GH85_9FUNG</name>
<protein>
    <recommendedName>
        <fullName evidence="1">non-specific serine/threonine protein kinase</fullName>
        <ecNumber evidence="1">2.7.11.1</ecNumber>
    </recommendedName>
</protein>
<accession>A0A9W8GH85</accession>
<dbReference type="AlphaFoldDB" id="A0A9W8GH85"/>
<sequence>MLGPLAEIQAKVERSLKNRAIVLRKMTEVLYSCEDRGLRFEILMEHVQGHLHTIKFKRLEGSWWAYKKLTVAITDDIQSSEVMVR</sequence>
<dbReference type="Gene3D" id="3.30.310.80">
    <property type="entry name" value="Kinase associated domain 1, KA1"/>
    <property type="match status" value="1"/>
</dbReference>
<comment type="catalytic activity">
    <reaction evidence="7">
        <text>L-threonyl-[protein] + ATP = O-phospho-L-threonyl-[protein] + ADP + H(+)</text>
        <dbReference type="Rhea" id="RHEA:46608"/>
        <dbReference type="Rhea" id="RHEA-COMP:11060"/>
        <dbReference type="Rhea" id="RHEA-COMP:11605"/>
        <dbReference type="ChEBI" id="CHEBI:15378"/>
        <dbReference type="ChEBI" id="CHEBI:30013"/>
        <dbReference type="ChEBI" id="CHEBI:30616"/>
        <dbReference type="ChEBI" id="CHEBI:61977"/>
        <dbReference type="ChEBI" id="CHEBI:456216"/>
        <dbReference type="EC" id="2.7.11.1"/>
    </reaction>
</comment>
<dbReference type="OrthoDB" id="193931at2759"/>
<gene>
    <name evidence="10" type="ORF">IWW39_005638</name>
</gene>
<dbReference type="InterPro" id="IPR001772">
    <property type="entry name" value="KA1_dom"/>
</dbReference>
<keyword evidence="11" id="KW-1185">Reference proteome</keyword>
<evidence type="ECO:0000256" key="1">
    <source>
        <dbReference type="ARBA" id="ARBA00012513"/>
    </source>
</evidence>
<evidence type="ECO:0000256" key="4">
    <source>
        <dbReference type="ARBA" id="ARBA00022741"/>
    </source>
</evidence>
<evidence type="ECO:0000256" key="7">
    <source>
        <dbReference type="ARBA" id="ARBA00047899"/>
    </source>
</evidence>
<dbReference type="SUPFAM" id="SSF103243">
    <property type="entry name" value="KA1-like"/>
    <property type="match status" value="1"/>
</dbReference>
<dbReference type="InterPro" id="IPR028375">
    <property type="entry name" value="KA1/Ssp2_C"/>
</dbReference>
<evidence type="ECO:0000259" key="9">
    <source>
        <dbReference type="PROSITE" id="PS50032"/>
    </source>
</evidence>